<feature type="chain" id="PRO_5004740927" evidence="2">
    <location>
        <begin position="19"/>
        <end position="99"/>
    </location>
</feature>
<dbReference type="AlphaFoldDB" id="V5TCS2"/>
<proteinExistence type="evidence at transcript level"/>
<dbReference type="InterPro" id="IPR018247">
    <property type="entry name" value="EF_Hand_1_Ca_BS"/>
</dbReference>
<organism evidence="3">
    <name type="scientific">Platynereis dumerilii</name>
    <name type="common">Dumeril's clam worm</name>
    <dbReference type="NCBI Taxonomy" id="6359"/>
    <lineage>
        <taxon>Eukaryota</taxon>
        <taxon>Metazoa</taxon>
        <taxon>Spiralia</taxon>
        <taxon>Lophotrochozoa</taxon>
        <taxon>Annelida</taxon>
        <taxon>Polychaeta</taxon>
        <taxon>Errantia</taxon>
        <taxon>Phyllodocida</taxon>
        <taxon>Nereididae</taxon>
        <taxon>Platynereis</taxon>
    </lineage>
</organism>
<keyword evidence="3" id="KW-0527">Neuropeptide</keyword>
<protein>
    <submittedName>
        <fullName evidence="3">Allatotropin neuropeptide</fullName>
    </submittedName>
</protein>
<dbReference type="SUPFAM" id="SSF47473">
    <property type="entry name" value="EF-hand"/>
    <property type="match status" value="1"/>
</dbReference>
<dbReference type="GO" id="GO:0007218">
    <property type="term" value="P:neuropeptide signaling pathway"/>
    <property type="evidence" value="ECO:0007669"/>
    <property type="project" value="UniProtKB-KW"/>
</dbReference>
<name>V5TCS2_PLADU</name>
<sequence>MKVVLCLFVVVFVVSVNGMDLRAPRAKRGFRTGAYDRFSHGFGKRGELTNEDDGLMSVEDMAELITNTPKLALSFVKRYMDRNDDGVISKEELLFVPEQ</sequence>
<keyword evidence="1" id="KW-0106">Calcium</keyword>
<evidence type="ECO:0000256" key="2">
    <source>
        <dbReference type="SAM" id="SignalP"/>
    </source>
</evidence>
<reference evidence="3" key="1">
    <citation type="submission" date="2013-08" db="EMBL/GenBank/DDBJ databases">
        <title>The neuropeptide complement of the marine annelid Platynereis dumerilii.</title>
        <authorList>
            <person name="Conzelmann M."/>
            <person name="Williams E.A."/>
            <person name="Krug K."/>
            <person name="Franz-Wachtel M."/>
            <person name="Macek B."/>
            <person name="Jekely G."/>
        </authorList>
    </citation>
    <scope>NUCLEOTIDE SEQUENCE</scope>
</reference>
<evidence type="ECO:0000256" key="1">
    <source>
        <dbReference type="ARBA" id="ARBA00022837"/>
    </source>
</evidence>
<evidence type="ECO:0000313" key="3">
    <source>
        <dbReference type="EMBL" id="AHB62374.1"/>
    </source>
</evidence>
<feature type="signal peptide" evidence="2">
    <location>
        <begin position="1"/>
        <end position="18"/>
    </location>
</feature>
<dbReference type="EMBL" id="KF515935">
    <property type="protein sequence ID" value="AHB62374.1"/>
    <property type="molecule type" value="mRNA"/>
</dbReference>
<keyword evidence="2" id="KW-0732">Signal</keyword>
<accession>V5TCS2</accession>
<dbReference type="PROSITE" id="PS00018">
    <property type="entry name" value="EF_HAND_1"/>
    <property type="match status" value="1"/>
</dbReference>
<dbReference type="InterPro" id="IPR011992">
    <property type="entry name" value="EF-hand-dom_pair"/>
</dbReference>